<dbReference type="PROSITE" id="PS50932">
    <property type="entry name" value="HTH_LACI_2"/>
    <property type="match status" value="1"/>
</dbReference>
<dbReference type="Pfam" id="PF13377">
    <property type="entry name" value="Peripla_BP_3"/>
    <property type="match status" value="1"/>
</dbReference>
<dbReference type="Pfam" id="PF00356">
    <property type="entry name" value="LacI"/>
    <property type="match status" value="1"/>
</dbReference>
<dbReference type="InterPro" id="IPR010982">
    <property type="entry name" value="Lambda_DNA-bd_dom_sf"/>
</dbReference>
<dbReference type="CDD" id="cd06294">
    <property type="entry name" value="PBP1_MalR-like"/>
    <property type="match status" value="1"/>
</dbReference>
<accession>A0ABY8IX06</accession>
<dbReference type="Gene3D" id="1.10.260.40">
    <property type="entry name" value="lambda repressor-like DNA-binding domains"/>
    <property type="match status" value="1"/>
</dbReference>
<protein>
    <submittedName>
        <fullName evidence="5">LacI family DNA-binding transcriptional regulator</fullName>
    </submittedName>
</protein>
<evidence type="ECO:0000256" key="2">
    <source>
        <dbReference type="ARBA" id="ARBA00023125"/>
    </source>
</evidence>
<dbReference type="Proteomes" id="UP001221597">
    <property type="component" value="Chromosome"/>
</dbReference>
<reference evidence="5 6" key="1">
    <citation type="submission" date="2023-04" db="EMBL/GenBank/DDBJ databases">
        <title>Genome sequence of Halobacillus naozhouensis KACC 21980.</title>
        <authorList>
            <person name="Kim S."/>
            <person name="Heo J."/>
            <person name="Kwon S.-W."/>
        </authorList>
    </citation>
    <scope>NUCLEOTIDE SEQUENCE [LARGE SCALE GENOMIC DNA]</scope>
    <source>
        <strain evidence="5 6">KCTC 13234</strain>
    </source>
</reference>
<name>A0ABY8IX06_9BACI</name>
<evidence type="ECO:0000313" key="6">
    <source>
        <dbReference type="Proteomes" id="UP001221597"/>
    </source>
</evidence>
<dbReference type="EMBL" id="CP121671">
    <property type="protein sequence ID" value="WFT73872.1"/>
    <property type="molecule type" value="Genomic_DNA"/>
</dbReference>
<dbReference type="SMART" id="SM00354">
    <property type="entry name" value="HTH_LACI"/>
    <property type="match status" value="1"/>
</dbReference>
<gene>
    <name evidence="5" type="ORF">P9989_16065</name>
</gene>
<keyword evidence="3" id="KW-0804">Transcription</keyword>
<evidence type="ECO:0000313" key="5">
    <source>
        <dbReference type="EMBL" id="WFT73872.1"/>
    </source>
</evidence>
<dbReference type="SUPFAM" id="SSF53822">
    <property type="entry name" value="Periplasmic binding protein-like I"/>
    <property type="match status" value="1"/>
</dbReference>
<dbReference type="InterPro" id="IPR028082">
    <property type="entry name" value="Peripla_BP_I"/>
</dbReference>
<sequence>MSVTIKDVAKQANVAPSTVSRVISNSPRISEKTKRKVRKVMDEMGYHLNLNARVLVRQSTQTIGIVMKNSASHSFENPFFSELLRGISQACHEHDYSINLTTGESEEEIFNDVVKMVQGKRVDGVIVLYSKKDDKVVPYLMEHDFPFVMVGKAVIDSSNVMYVDNDNVQACRDATNYLINRGHDNVALLGGGSHFEVDKARLEGFKYAMNEHKLNLPDGYITNIDTGNSKEMQVIHELMDLPEPPTALVVTDDINALKVMAVLQDRNIKMPEDVSIISFNNTMLAKLSNPPLTTVDTNSYQLGYESSNSLIQLLDEPGMLKRSVIVPTTIVERHSCSRKMTHNME</sequence>
<dbReference type="CDD" id="cd01392">
    <property type="entry name" value="HTH_LacI"/>
    <property type="match status" value="1"/>
</dbReference>
<evidence type="ECO:0000256" key="1">
    <source>
        <dbReference type="ARBA" id="ARBA00023015"/>
    </source>
</evidence>
<dbReference type="Gene3D" id="3.40.50.2300">
    <property type="match status" value="2"/>
</dbReference>
<dbReference type="GO" id="GO:0003677">
    <property type="term" value="F:DNA binding"/>
    <property type="evidence" value="ECO:0007669"/>
    <property type="project" value="UniProtKB-KW"/>
</dbReference>
<organism evidence="5 6">
    <name type="scientific">Halobacillus naozhouensis</name>
    <dbReference type="NCBI Taxonomy" id="554880"/>
    <lineage>
        <taxon>Bacteria</taxon>
        <taxon>Bacillati</taxon>
        <taxon>Bacillota</taxon>
        <taxon>Bacilli</taxon>
        <taxon>Bacillales</taxon>
        <taxon>Bacillaceae</taxon>
        <taxon>Halobacillus</taxon>
    </lineage>
</organism>
<dbReference type="InterPro" id="IPR000843">
    <property type="entry name" value="HTH_LacI"/>
</dbReference>
<dbReference type="PANTHER" id="PTHR30146:SF109">
    <property type="entry name" value="HTH-TYPE TRANSCRIPTIONAL REGULATOR GALS"/>
    <property type="match status" value="1"/>
</dbReference>
<dbReference type="PANTHER" id="PTHR30146">
    <property type="entry name" value="LACI-RELATED TRANSCRIPTIONAL REPRESSOR"/>
    <property type="match status" value="1"/>
</dbReference>
<dbReference type="InterPro" id="IPR046335">
    <property type="entry name" value="LacI/GalR-like_sensor"/>
</dbReference>
<keyword evidence="1" id="KW-0805">Transcription regulation</keyword>
<evidence type="ECO:0000259" key="4">
    <source>
        <dbReference type="PROSITE" id="PS50932"/>
    </source>
</evidence>
<keyword evidence="6" id="KW-1185">Reference proteome</keyword>
<dbReference type="SUPFAM" id="SSF47413">
    <property type="entry name" value="lambda repressor-like DNA-binding domains"/>
    <property type="match status" value="1"/>
</dbReference>
<dbReference type="RefSeq" id="WP_283075879.1">
    <property type="nucleotide sequence ID" value="NZ_CP121671.1"/>
</dbReference>
<proteinExistence type="predicted"/>
<keyword evidence="2 5" id="KW-0238">DNA-binding</keyword>
<feature type="domain" description="HTH lacI-type" evidence="4">
    <location>
        <begin position="3"/>
        <end position="57"/>
    </location>
</feature>
<evidence type="ECO:0000256" key="3">
    <source>
        <dbReference type="ARBA" id="ARBA00023163"/>
    </source>
</evidence>